<dbReference type="EMBL" id="CP026377">
    <property type="protein sequence ID" value="AUX91845.1"/>
    <property type="molecule type" value="Genomic_DNA"/>
</dbReference>
<dbReference type="AlphaFoldDB" id="A0A1X1DGK1"/>
<dbReference type="InterPro" id="IPR014894">
    <property type="entry name" value="DcrB/EagT6"/>
</dbReference>
<accession>A0A1X1DGK1</accession>
<evidence type="ECO:0008006" key="3">
    <source>
        <dbReference type="Google" id="ProtNLM"/>
    </source>
</evidence>
<dbReference type="SUPFAM" id="SSF55724">
    <property type="entry name" value="Mog1p/PsbP-like"/>
    <property type="match status" value="1"/>
</dbReference>
<reference evidence="1 2" key="1">
    <citation type="submission" date="2018-01" db="EMBL/GenBank/DDBJ databases">
        <title>Complete and assembled Genome of Pantoea gaviniae DSM22758T.</title>
        <authorList>
            <person name="Stevens M.J.A."/>
            <person name="Zurfluh K."/>
            <person name="Stephan R."/>
        </authorList>
    </citation>
    <scope>NUCLEOTIDE SEQUENCE [LARGE SCALE GENOMIC DNA]</scope>
    <source>
        <strain evidence="1 2">DSM 22758</strain>
    </source>
</reference>
<organism evidence="1 2">
    <name type="scientific">Mixta gaviniae</name>
    <dbReference type="NCBI Taxonomy" id="665914"/>
    <lineage>
        <taxon>Bacteria</taxon>
        <taxon>Pseudomonadati</taxon>
        <taxon>Pseudomonadota</taxon>
        <taxon>Gammaproteobacteria</taxon>
        <taxon>Enterobacterales</taxon>
        <taxon>Erwiniaceae</taxon>
        <taxon>Mixta</taxon>
    </lineage>
</organism>
<dbReference type="InterPro" id="IPR016123">
    <property type="entry name" value="Mog1/PsbP_a/b/a-sand"/>
</dbReference>
<keyword evidence="2" id="KW-1185">Reference proteome</keyword>
<dbReference type="RefSeq" id="WP_104955785.1">
    <property type="nucleotide sequence ID" value="NZ_CP026377.1"/>
</dbReference>
<proteinExistence type="predicted"/>
<dbReference type="KEGG" id="pgz:C2E15_01185"/>
<gene>
    <name evidence="1" type="ORF">C2E15_01185</name>
</gene>
<dbReference type="Gene3D" id="3.40.1000.10">
    <property type="entry name" value="Mog1/PsbP, alpha/beta/alpha sandwich"/>
    <property type="match status" value="1"/>
</dbReference>
<sequence>MPDYTLQDCNVTVPDAFRDRTMNLFTLSHTGANEFTFVISRAAASADDTLESVSSRLAEELDNTLEKVSLFHARLIDLAGKQALELFYRFSSGQSAIFQKQRVVLIHDGNTGKKLLCFIGTCPNAFDDYYSRIYDSITDSVTFSGGSSPETEIERQIPADSQEIFFTFDRDSREFFVFKGISELYASINLTRARNGDYLFFDSNGASLMLAPVLRGGSAGRYALWEIAGSKKSAIISSLLLAQSIRGISGIETLSALEDYISQRMNRE</sequence>
<dbReference type="Pfam" id="PF08786">
    <property type="entry name" value="DcrB"/>
    <property type="match status" value="1"/>
</dbReference>
<dbReference type="OrthoDB" id="6488729at2"/>
<dbReference type="Proteomes" id="UP000238365">
    <property type="component" value="Chromosome"/>
</dbReference>
<evidence type="ECO:0000313" key="2">
    <source>
        <dbReference type="Proteomes" id="UP000238365"/>
    </source>
</evidence>
<name>A0A1X1DGK1_9GAMM</name>
<evidence type="ECO:0000313" key="1">
    <source>
        <dbReference type="EMBL" id="AUX91845.1"/>
    </source>
</evidence>
<protein>
    <recommendedName>
        <fullName evidence="3">DUF1795 domain-containing protein</fullName>
    </recommendedName>
</protein>